<evidence type="ECO:0000313" key="2">
    <source>
        <dbReference type="Proteomes" id="UP000199183"/>
    </source>
</evidence>
<accession>A0A1H4R329</accession>
<keyword evidence="2" id="KW-1185">Reference proteome</keyword>
<dbReference type="OrthoDB" id="9801609at2"/>
<name>A0A1H4R329_9MICO</name>
<evidence type="ECO:0000313" key="1">
    <source>
        <dbReference type="EMBL" id="SEC26292.1"/>
    </source>
</evidence>
<dbReference type="AlphaFoldDB" id="A0A1H4R329"/>
<proteinExistence type="predicted"/>
<dbReference type="RefSeq" id="WP_091186311.1">
    <property type="nucleotide sequence ID" value="NZ_FNRY01000001.1"/>
</dbReference>
<sequence length="198" mass="21588">MRLVVDCRFVTSRRDDPVSCATRGLVGALGERHPLTMLISDHAQLELLPPLPWQLLRAVDDPRELLTPLGLNSAGVDVAFSPAPVWGSLGRRYALVMGSAHPLAAPAGQRPSVGRRLLRPLRRLAARTMLRRADAVAAIAQAGQRDAVTGTRAGQPVVRLEPRDIESIDPEEWSEPAEQLMSLFYALHRERRSAASAG</sequence>
<gene>
    <name evidence="1" type="ORF">SAMN04489806_2990</name>
</gene>
<dbReference type="STRING" id="640635.SAMN04489806_2990"/>
<organism evidence="1 2">
    <name type="scientific">Paramicrobacterium humi</name>
    <dbReference type="NCBI Taxonomy" id="640635"/>
    <lineage>
        <taxon>Bacteria</taxon>
        <taxon>Bacillati</taxon>
        <taxon>Actinomycetota</taxon>
        <taxon>Actinomycetes</taxon>
        <taxon>Micrococcales</taxon>
        <taxon>Microbacteriaceae</taxon>
        <taxon>Paramicrobacterium</taxon>
    </lineage>
</organism>
<dbReference type="EMBL" id="FNRY01000001">
    <property type="protein sequence ID" value="SEC26292.1"/>
    <property type="molecule type" value="Genomic_DNA"/>
</dbReference>
<dbReference type="Proteomes" id="UP000199183">
    <property type="component" value="Unassembled WGS sequence"/>
</dbReference>
<protein>
    <submittedName>
        <fullName evidence="1">Uncharacterized protein</fullName>
    </submittedName>
</protein>
<reference evidence="1 2" key="1">
    <citation type="submission" date="2016-10" db="EMBL/GenBank/DDBJ databases">
        <authorList>
            <person name="de Groot N.N."/>
        </authorList>
    </citation>
    <scope>NUCLEOTIDE SEQUENCE [LARGE SCALE GENOMIC DNA]</scope>
    <source>
        <strain evidence="1 2">DSM 21799</strain>
    </source>
</reference>